<feature type="compositionally biased region" description="Polar residues" evidence="5">
    <location>
        <begin position="1"/>
        <end position="11"/>
    </location>
</feature>
<keyword evidence="2" id="KW-0747">Spliceosome</keyword>
<feature type="non-terminal residue" evidence="7">
    <location>
        <position position="1"/>
    </location>
</feature>
<keyword evidence="4" id="KW-0694">RNA-binding</keyword>
<evidence type="ECO:0000259" key="6">
    <source>
        <dbReference type="PROSITE" id="PS50102"/>
    </source>
</evidence>
<reference evidence="7 8" key="1">
    <citation type="journal article" date="2018" name="Front. Plant Sci.">
        <title>Red Clover (Trifolium pratense) and Zigzag Clover (T. medium) - A Picture of Genomic Similarities and Differences.</title>
        <authorList>
            <person name="Dluhosova J."/>
            <person name="Istvanek J."/>
            <person name="Nedelnik J."/>
            <person name="Repkova J."/>
        </authorList>
    </citation>
    <scope>NUCLEOTIDE SEQUENCE [LARGE SCALE GENOMIC DNA]</scope>
    <source>
        <strain evidence="8">cv. 10/8</strain>
        <tissue evidence="7">Leaf</tissue>
    </source>
</reference>
<dbReference type="InterPro" id="IPR050907">
    <property type="entry name" value="SRSF"/>
</dbReference>
<dbReference type="Gene3D" id="3.30.70.330">
    <property type="match status" value="1"/>
</dbReference>
<dbReference type="GO" id="GO:0008380">
    <property type="term" value="P:RNA splicing"/>
    <property type="evidence" value="ECO:0007669"/>
    <property type="project" value="UniProtKB-KW"/>
</dbReference>
<evidence type="ECO:0000256" key="2">
    <source>
        <dbReference type="ARBA" id="ARBA00022728"/>
    </source>
</evidence>
<keyword evidence="8" id="KW-1185">Reference proteome</keyword>
<evidence type="ECO:0000256" key="3">
    <source>
        <dbReference type="ARBA" id="ARBA00023187"/>
    </source>
</evidence>
<feature type="domain" description="RRM" evidence="6">
    <location>
        <begin position="28"/>
        <end position="105"/>
    </location>
</feature>
<keyword evidence="3" id="KW-0508">mRNA splicing</keyword>
<dbReference type="GO" id="GO:0006397">
    <property type="term" value="P:mRNA processing"/>
    <property type="evidence" value="ECO:0007669"/>
    <property type="project" value="UniProtKB-KW"/>
</dbReference>
<dbReference type="Pfam" id="PF00076">
    <property type="entry name" value="RRM_1"/>
    <property type="match status" value="1"/>
</dbReference>
<dbReference type="InterPro" id="IPR000504">
    <property type="entry name" value="RRM_dom"/>
</dbReference>
<proteinExistence type="predicted"/>
<name>A0A392RHN0_9FABA</name>
<sequence length="123" mass="13997">ARQNALSQNQRWHGEDGSDGGPGYKRFTTFYFTNFPEHIQQFHLRKAFEVCGIMENVFVAPKHNVNGHRYGFVRYSKVRDVTKLMYAVNNVSFGNYRIYAKVARFDRAYGKGEEAEGGGGCCG</sequence>
<evidence type="ECO:0000256" key="4">
    <source>
        <dbReference type="PROSITE-ProRule" id="PRU00176"/>
    </source>
</evidence>
<feature type="region of interest" description="Disordered" evidence="5">
    <location>
        <begin position="1"/>
        <end position="20"/>
    </location>
</feature>
<dbReference type="GO" id="GO:0005681">
    <property type="term" value="C:spliceosomal complex"/>
    <property type="evidence" value="ECO:0007669"/>
    <property type="project" value="UniProtKB-KW"/>
</dbReference>
<dbReference type="GO" id="GO:0003723">
    <property type="term" value="F:RNA binding"/>
    <property type="evidence" value="ECO:0007669"/>
    <property type="project" value="UniProtKB-UniRule"/>
</dbReference>
<dbReference type="PANTHER" id="PTHR23147">
    <property type="entry name" value="SERINE/ARGININE RICH SPLICING FACTOR"/>
    <property type="match status" value="1"/>
</dbReference>
<dbReference type="Proteomes" id="UP000265520">
    <property type="component" value="Unassembled WGS sequence"/>
</dbReference>
<evidence type="ECO:0000313" key="7">
    <source>
        <dbReference type="EMBL" id="MCI35727.1"/>
    </source>
</evidence>
<organism evidence="7 8">
    <name type="scientific">Trifolium medium</name>
    <dbReference type="NCBI Taxonomy" id="97028"/>
    <lineage>
        <taxon>Eukaryota</taxon>
        <taxon>Viridiplantae</taxon>
        <taxon>Streptophyta</taxon>
        <taxon>Embryophyta</taxon>
        <taxon>Tracheophyta</taxon>
        <taxon>Spermatophyta</taxon>
        <taxon>Magnoliopsida</taxon>
        <taxon>eudicotyledons</taxon>
        <taxon>Gunneridae</taxon>
        <taxon>Pentapetalae</taxon>
        <taxon>rosids</taxon>
        <taxon>fabids</taxon>
        <taxon>Fabales</taxon>
        <taxon>Fabaceae</taxon>
        <taxon>Papilionoideae</taxon>
        <taxon>50 kb inversion clade</taxon>
        <taxon>NPAAA clade</taxon>
        <taxon>Hologalegina</taxon>
        <taxon>IRL clade</taxon>
        <taxon>Trifolieae</taxon>
        <taxon>Trifolium</taxon>
    </lineage>
</organism>
<evidence type="ECO:0000313" key="8">
    <source>
        <dbReference type="Proteomes" id="UP000265520"/>
    </source>
</evidence>
<dbReference type="AlphaFoldDB" id="A0A392RHN0"/>
<comment type="caution">
    <text evidence="7">The sequence shown here is derived from an EMBL/GenBank/DDBJ whole genome shotgun (WGS) entry which is preliminary data.</text>
</comment>
<dbReference type="CDD" id="cd00590">
    <property type="entry name" value="RRM_SF"/>
    <property type="match status" value="1"/>
</dbReference>
<accession>A0A392RHN0</accession>
<dbReference type="SMART" id="SM00360">
    <property type="entry name" value="RRM"/>
    <property type="match status" value="1"/>
</dbReference>
<protein>
    <submittedName>
        <fullName evidence="7">ATP synthase alpha/beta family beta-barrel domain protein</fullName>
    </submittedName>
</protein>
<keyword evidence="1" id="KW-0507">mRNA processing</keyword>
<dbReference type="InterPro" id="IPR035979">
    <property type="entry name" value="RBD_domain_sf"/>
</dbReference>
<dbReference type="PROSITE" id="PS50102">
    <property type="entry name" value="RRM"/>
    <property type="match status" value="1"/>
</dbReference>
<dbReference type="EMBL" id="LXQA010226400">
    <property type="protein sequence ID" value="MCI35727.1"/>
    <property type="molecule type" value="Genomic_DNA"/>
</dbReference>
<evidence type="ECO:0000256" key="5">
    <source>
        <dbReference type="SAM" id="MobiDB-lite"/>
    </source>
</evidence>
<dbReference type="InterPro" id="IPR012677">
    <property type="entry name" value="Nucleotide-bd_a/b_plait_sf"/>
</dbReference>
<evidence type="ECO:0000256" key="1">
    <source>
        <dbReference type="ARBA" id="ARBA00022664"/>
    </source>
</evidence>
<dbReference type="SUPFAM" id="SSF54928">
    <property type="entry name" value="RNA-binding domain, RBD"/>
    <property type="match status" value="1"/>
</dbReference>